<dbReference type="PANTHER" id="PTHR43133:SF8">
    <property type="entry name" value="RNA POLYMERASE SIGMA FACTOR HI_1459-RELATED"/>
    <property type="match status" value="1"/>
</dbReference>
<evidence type="ECO:0000313" key="8">
    <source>
        <dbReference type="EMBL" id="KCZ98294.1"/>
    </source>
</evidence>
<dbReference type="InterPro" id="IPR013249">
    <property type="entry name" value="RNA_pol_sigma70_r4_t2"/>
</dbReference>
<dbReference type="InterPro" id="IPR013325">
    <property type="entry name" value="RNA_pol_sigma_r2"/>
</dbReference>
<dbReference type="CDD" id="cd06171">
    <property type="entry name" value="Sigma70_r4"/>
    <property type="match status" value="1"/>
</dbReference>
<feature type="domain" description="RNA polymerase sigma-70 region 2" evidence="6">
    <location>
        <begin position="48"/>
        <end position="113"/>
    </location>
</feature>
<sequence>MNLSAAPRDYPYERQGRGMALSDTDRIYDELLVTLVRAGDVRAGERLAARWHPRLLRAARRMLGDREEAREAAQEAWGGICRGWLRLSDPAMFPGWAYSILTRKCADRIRRRSGERQYFAPALEAEAAEPAIAAAAPLRHAILEALGQLSPEHRIAAILYFSEGLTLAETAAATGVPVGTAKSRIFHARQHLKVLLEGDLT</sequence>
<accession>A0A062VDA6</accession>
<evidence type="ECO:0000259" key="6">
    <source>
        <dbReference type="Pfam" id="PF04542"/>
    </source>
</evidence>
<evidence type="ECO:0000313" key="9">
    <source>
        <dbReference type="Proteomes" id="UP000027100"/>
    </source>
</evidence>
<name>A0A062VDA6_9PROT</name>
<evidence type="ECO:0000256" key="3">
    <source>
        <dbReference type="ARBA" id="ARBA00023082"/>
    </source>
</evidence>
<evidence type="ECO:0000259" key="7">
    <source>
        <dbReference type="Pfam" id="PF08281"/>
    </source>
</evidence>
<dbReference type="GO" id="GO:0003677">
    <property type="term" value="F:DNA binding"/>
    <property type="evidence" value="ECO:0007669"/>
    <property type="project" value="UniProtKB-KW"/>
</dbReference>
<dbReference type="SUPFAM" id="SSF88946">
    <property type="entry name" value="Sigma2 domain of RNA polymerase sigma factors"/>
    <property type="match status" value="1"/>
</dbReference>
<dbReference type="PANTHER" id="PTHR43133">
    <property type="entry name" value="RNA POLYMERASE ECF-TYPE SIGMA FACTO"/>
    <property type="match status" value="1"/>
</dbReference>
<dbReference type="PATRIC" id="fig|1280954.3.peg.2091"/>
<keyword evidence="2" id="KW-0805">Transcription regulation</keyword>
<dbReference type="InterPro" id="IPR039425">
    <property type="entry name" value="RNA_pol_sigma-70-like"/>
</dbReference>
<proteinExistence type="inferred from homology"/>
<dbReference type="Gene3D" id="1.10.1740.10">
    <property type="match status" value="1"/>
</dbReference>
<keyword evidence="9" id="KW-1185">Reference proteome</keyword>
<comment type="caution">
    <text evidence="8">The sequence shown here is derived from an EMBL/GenBank/DDBJ whole genome shotgun (WGS) entry which is preliminary data.</text>
</comment>
<dbReference type="GO" id="GO:0006352">
    <property type="term" value="P:DNA-templated transcription initiation"/>
    <property type="evidence" value="ECO:0007669"/>
    <property type="project" value="InterPro"/>
</dbReference>
<protein>
    <submittedName>
        <fullName evidence="8">Sigma-24 FecI-like protein</fullName>
    </submittedName>
</protein>
<comment type="similarity">
    <text evidence="1">Belongs to the sigma-70 factor family. ECF subfamily.</text>
</comment>
<dbReference type="Pfam" id="PF08281">
    <property type="entry name" value="Sigma70_r4_2"/>
    <property type="match status" value="1"/>
</dbReference>
<dbReference type="Pfam" id="PF04542">
    <property type="entry name" value="Sigma70_r2"/>
    <property type="match status" value="1"/>
</dbReference>
<reference evidence="8 9" key="1">
    <citation type="journal article" date="2014" name="Antonie Van Leeuwenhoek">
        <title>Hyphomonas beringensis sp. nov. and Hyphomonas chukchiensis sp. nov., isolated from surface seawater of the Bering Sea and Chukchi Sea.</title>
        <authorList>
            <person name="Li C."/>
            <person name="Lai Q."/>
            <person name="Li G."/>
            <person name="Dong C."/>
            <person name="Wang J."/>
            <person name="Liao Y."/>
            <person name="Shao Z."/>
        </authorList>
    </citation>
    <scope>NUCLEOTIDE SEQUENCE [LARGE SCALE GENOMIC DNA]</scope>
    <source>
        <strain evidence="8 9">PS728</strain>
    </source>
</reference>
<dbReference type="NCBIfam" id="TIGR02937">
    <property type="entry name" value="sigma70-ECF"/>
    <property type="match status" value="1"/>
</dbReference>
<dbReference type="eggNOG" id="COG1595">
    <property type="taxonomic scope" value="Bacteria"/>
</dbReference>
<evidence type="ECO:0000256" key="4">
    <source>
        <dbReference type="ARBA" id="ARBA00023125"/>
    </source>
</evidence>
<organism evidence="8 9">
    <name type="scientific">Hyphomonas polymorpha PS728</name>
    <dbReference type="NCBI Taxonomy" id="1280954"/>
    <lineage>
        <taxon>Bacteria</taxon>
        <taxon>Pseudomonadati</taxon>
        <taxon>Pseudomonadota</taxon>
        <taxon>Alphaproteobacteria</taxon>
        <taxon>Hyphomonadales</taxon>
        <taxon>Hyphomonadaceae</taxon>
        <taxon>Hyphomonas</taxon>
    </lineage>
</organism>
<dbReference type="InterPro" id="IPR014284">
    <property type="entry name" value="RNA_pol_sigma-70_dom"/>
</dbReference>
<evidence type="ECO:0000256" key="5">
    <source>
        <dbReference type="ARBA" id="ARBA00023163"/>
    </source>
</evidence>
<dbReference type="GO" id="GO:0016987">
    <property type="term" value="F:sigma factor activity"/>
    <property type="evidence" value="ECO:0007669"/>
    <property type="project" value="UniProtKB-KW"/>
</dbReference>
<dbReference type="InterPro" id="IPR007627">
    <property type="entry name" value="RNA_pol_sigma70_r2"/>
</dbReference>
<gene>
    <name evidence="8" type="ORF">HPO_10332</name>
</gene>
<dbReference type="InterPro" id="IPR013324">
    <property type="entry name" value="RNA_pol_sigma_r3/r4-like"/>
</dbReference>
<dbReference type="InterPro" id="IPR036388">
    <property type="entry name" value="WH-like_DNA-bd_sf"/>
</dbReference>
<feature type="domain" description="RNA polymerase sigma factor 70 region 4 type 2" evidence="7">
    <location>
        <begin position="140"/>
        <end position="192"/>
    </location>
</feature>
<dbReference type="EMBL" id="ARYM01000011">
    <property type="protein sequence ID" value="KCZ98294.1"/>
    <property type="molecule type" value="Genomic_DNA"/>
</dbReference>
<dbReference type="Gene3D" id="1.10.10.10">
    <property type="entry name" value="Winged helix-like DNA-binding domain superfamily/Winged helix DNA-binding domain"/>
    <property type="match status" value="1"/>
</dbReference>
<evidence type="ECO:0000256" key="1">
    <source>
        <dbReference type="ARBA" id="ARBA00010641"/>
    </source>
</evidence>
<evidence type="ECO:0000256" key="2">
    <source>
        <dbReference type="ARBA" id="ARBA00023015"/>
    </source>
</evidence>
<keyword evidence="3" id="KW-0731">Sigma factor</keyword>
<dbReference type="Proteomes" id="UP000027100">
    <property type="component" value="Unassembled WGS sequence"/>
</dbReference>
<dbReference type="SUPFAM" id="SSF88659">
    <property type="entry name" value="Sigma3 and sigma4 domains of RNA polymerase sigma factors"/>
    <property type="match status" value="1"/>
</dbReference>
<keyword evidence="4" id="KW-0238">DNA-binding</keyword>
<dbReference type="AlphaFoldDB" id="A0A062VDA6"/>
<keyword evidence="5" id="KW-0804">Transcription</keyword>
<dbReference type="STRING" id="1280954.HPO_10332"/>